<protein>
    <submittedName>
        <fullName evidence="5">Uncharacterized protein</fullName>
    </submittedName>
</protein>
<dbReference type="OrthoDB" id="20872at2759"/>
<comment type="subcellular location">
    <subcellularLocation>
        <location evidence="1 4">Nucleus</location>
    </subcellularLocation>
</comment>
<proteinExistence type="predicted"/>
<keyword evidence="6" id="KW-1185">Reference proteome</keyword>
<keyword evidence="3 4" id="KW-0539">Nucleus</keyword>
<dbReference type="GO" id="GO:0000122">
    <property type="term" value="P:negative regulation of transcription by RNA polymerase II"/>
    <property type="evidence" value="ECO:0007669"/>
    <property type="project" value="TreeGrafter"/>
</dbReference>
<dbReference type="GO" id="GO:0000118">
    <property type="term" value="C:histone deacetylase complex"/>
    <property type="evidence" value="ECO:0007669"/>
    <property type="project" value="TreeGrafter"/>
</dbReference>
<dbReference type="SUPFAM" id="SSF47762">
    <property type="entry name" value="PAH2 domain"/>
    <property type="match status" value="1"/>
</dbReference>
<evidence type="ECO:0000313" key="5">
    <source>
        <dbReference type="EMBL" id="KAH6667045.1"/>
    </source>
</evidence>
<accession>A0A9P9A5I5</accession>
<dbReference type="EMBL" id="JAGSXJ010000035">
    <property type="protein sequence ID" value="KAH6667045.1"/>
    <property type="molecule type" value="Genomic_DNA"/>
</dbReference>
<name>A0A9P9A5I5_9PEZI</name>
<reference evidence="5" key="1">
    <citation type="journal article" date="2021" name="Nat. Commun.">
        <title>Genetic determinants of endophytism in the Arabidopsis root mycobiome.</title>
        <authorList>
            <person name="Mesny F."/>
            <person name="Miyauchi S."/>
            <person name="Thiergart T."/>
            <person name="Pickel B."/>
            <person name="Atanasova L."/>
            <person name="Karlsson M."/>
            <person name="Huettel B."/>
            <person name="Barry K.W."/>
            <person name="Haridas S."/>
            <person name="Chen C."/>
            <person name="Bauer D."/>
            <person name="Andreopoulos W."/>
            <person name="Pangilinan J."/>
            <person name="LaButti K."/>
            <person name="Riley R."/>
            <person name="Lipzen A."/>
            <person name="Clum A."/>
            <person name="Drula E."/>
            <person name="Henrissat B."/>
            <person name="Kohler A."/>
            <person name="Grigoriev I.V."/>
            <person name="Martin F.M."/>
            <person name="Hacquard S."/>
        </authorList>
    </citation>
    <scope>NUCLEOTIDE SEQUENCE</scope>
    <source>
        <strain evidence="5">MPI-SDFR-AT-0117</strain>
    </source>
</reference>
<evidence type="ECO:0000256" key="2">
    <source>
        <dbReference type="ARBA" id="ARBA00022491"/>
    </source>
</evidence>
<dbReference type="AlphaFoldDB" id="A0A9P9A5I5"/>
<dbReference type="InterPro" id="IPR036600">
    <property type="entry name" value="PAH_sf"/>
</dbReference>
<evidence type="ECO:0000256" key="3">
    <source>
        <dbReference type="ARBA" id="ARBA00023242"/>
    </source>
</evidence>
<dbReference type="Gene3D" id="1.20.1160.11">
    <property type="entry name" value="Paired amphipathic helix"/>
    <property type="match status" value="1"/>
</dbReference>
<dbReference type="InterPro" id="IPR003822">
    <property type="entry name" value="PAH"/>
</dbReference>
<evidence type="ECO:0000313" key="6">
    <source>
        <dbReference type="Proteomes" id="UP000770015"/>
    </source>
</evidence>
<dbReference type="PROSITE" id="PS51477">
    <property type="entry name" value="PAH"/>
    <property type="match status" value="1"/>
</dbReference>
<keyword evidence="2" id="KW-0678">Repressor</keyword>
<dbReference type="PANTHER" id="PTHR12346:SF0">
    <property type="entry name" value="SIN3A, ISOFORM G"/>
    <property type="match status" value="1"/>
</dbReference>
<dbReference type="Pfam" id="PF02671">
    <property type="entry name" value="PAH"/>
    <property type="match status" value="1"/>
</dbReference>
<evidence type="ECO:0000256" key="4">
    <source>
        <dbReference type="PROSITE-ProRule" id="PRU00810"/>
    </source>
</evidence>
<dbReference type="InterPro" id="IPR039774">
    <property type="entry name" value="Sin3-like"/>
</dbReference>
<organism evidence="5 6">
    <name type="scientific">Plectosphaerella plurivora</name>
    <dbReference type="NCBI Taxonomy" id="936078"/>
    <lineage>
        <taxon>Eukaryota</taxon>
        <taxon>Fungi</taxon>
        <taxon>Dikarya</taxon>
        <taxon>Ascomycota</taxon>
        <taxon>Pezizomycotina</taxon>
        <taxon>Sordariomycetes</taxon>
        <taxon>Hypocreomycetidae</taxon>
        <taxon>Glomerellales</taxon>
        <taxon>Plectosphaerellaceae</taxon>
        <taxon>Plectosphaerella</taxon>
    </lineage>
</organism>
<gene>
    <name evidence="5" type="ORF">F5X68DRAFT_53981</name>
</gene>
<dbReference type="Proteomes" id="UP000770015">
    <property type="component" value="Unassembled WGS sequence"/>
</dbReference>
<evidence type="ECO:0000256" key="1">
    <source>
        <dbReference type="ARBA" id="ARBA00004123"/>
    </source>
</evidence>
<dbReference type="GO" id="GO:0003714">
    <property type="term" value="F:transcription corepressor activity"/>
    <property type="evidence" value="ECO:0007669"/>
    <property type="project" value="InterPro"/>
</dbReference>
<dbReference type="PANTHER" id="PTHR12346">
    <property type="entry name" value="SIN3B-RELATED"/>
    <property type="match status" value="1"/>
</dbReference>
<sequence length="90" mass="10221">MATVSQVEFSDALAYIDKVKARFQDRPAQYALFLKTIQVHHTRQLAGNQLADDEVIPMTRARLGEIFKDDPDLLEGFEQFVPPSLRKDAS</sequence>
<comment type="caution">
    <text evidence="5">The sequence shown here is derived from an EMBL/GenBank/DDBJ whole genome shotgun (WGS) entry which is preliminary data.</text>
</comment>
<dbReference type="GO" id="GO:0000785">
    <property type="term" value="C:chromatin"/>
    <property type="evidence" value="ECO:0007669"/>
    <property type="project" value="TreeGrafter"/>
</dbReference>